<organism evidence="3 4">
    <name type="scientific">Arthrobacter flavus</name>
    <dbReference type="NCBI Taxonomy" id="95172"/>
    <lineage>
        <taxon>Bacteria</taxon>
        <taxon>Bacillati</taxon>
        <taxon>Actinomycetota</taxon>
        <taxon>Actinomycetes</taxon>
        <taxon>Micrococcales</taxon>
        <taxon>Micrococcaceae</taxon>
        <taxon>Arthrobacter</taxon>
    </lineage>
</organism>
<sequence>MTDSPRPAKPAPPAAGSPEEKELARTRSYFRWFLLAMLGAVLTATLPLPWKVFGLVFGLAALVLGIFALVRAVRDKLPGMLRVTTVIGLAATAFLVLGTGAQVAFWPVIAEYEECMSTALTNSAQSACQDELSNLGGLLPDS</sequence>
<comment type="caution">
    <text evidence="3">The sequence shown here is derived from an EMBL/GenBank/DDBJ whole genome shotgun (WGS) entry which is preliminary data.</text>
</comment>
<keyword evidence="4" id="KW-1185">Reference proteome</keyword>
<proteinExistence type="predicted"/>
<feature type="transmembrane region" description="Helical" evidence="2">
    <location>
        <begin position="85"/>
        <end position="109"/>
    </location>
</feature>
<feature type="transmembrane region" description="Helical" evidence="2">
    <location>
        <begin position="52"/>
        <end position="73"/>
    </location>
</feature>
<dbReference type="EMBL" id="JBHUGA010000040">
    <property type="protein sequence ID" value="MFD1847261.1"/>
    <property type="molecule type" value="Genomic_DNA"/>
</dbReference>
<name>A0ABW4Q9D8_9MICC</name>
<keyword evidence="2" id="KW-1133">Transmembrane helix</keyword>
<keyword evidence="2" id="KW-0812">Transmembrane</keyword>
<protein>
    <submittedName>
        <fullName evidence="3">Uncharacterized protein</fullName>
    </submittedName>
</protein>
<accession>A0ABW4Q9D8</accession>
<evidence type="ECO:0000313" key="4">
    <source>
        <dbReference type="Proteomes" id="UP001597307"/>
    </source>
</evidence>
<keyword evidence="2" id="KW-0472">Membrane</keyword>
<evidence type="ECO:0000256" key="1">
    <source>
        <dbReference type="SAM" id="MobiDB-lite"/>
    </source>
</evidence>
<reference evidence="4" key="1">
    <citation type="journal article" date="2019" name="Int. J. Syst. Evol. Microbiol.">
        <title>The Global Catalogue of Microorganisms (GCM) 10K type strain sequencing project: providing services to taxonomists for standard genome sequencing and annotation.</title>
        <authorList>
            <consortium name="The Broad Institute Genomics Platform"/>
            <consortium name="The Broad Institute Genome Sequencing Center for Infectious Disease"/>
            <person name="Wu L."/>
            <person name="Ma J."/>
        </authorList>
    </citation>
    <scope>NUCLEOTIDE SEQUENCE [LARGE SCALE GENOMIC DNA]</scope>
    <source>
        <strain evidence="4">JCM 11496</strain>
    </source>
</reference>
<evidence type="ECO:0000256" key="2">
    <source>
        <dbReference type="SAM" id="Phobius"/>
    </source>
</evidence>
<dbReference type="RefSeq" id="WP_343878793.1">
    <property type="nucleotide sequence ID" value="NZ_BAAAIJ010000032.1"/>
</dbReference>
<dbReference type="Proteomes" id="UP001597307">
    <property type="component" value="Unassembled WGS sequence"/>
</dbReference>
<evidence type="ECO:0000313" key="3">
    <source>
        <dbReference type="EMBL" id="MFD1847261.1"/>
    </source>
</evidence>
<feature type="region of interest" description="Disordered" evidence="1">
    <location>
        <begin position="1"/>
        <end position="22"/>
    </location>
</feature>
<gene>
    <name evidence="3" type="ORF">ACFSFX_11705</name>
</gene>
<feature type="transmembrane region" description="Helical" evidence="2">
    <location>
        <begin position="29"/>
        <end position="46"/>
    </location>
</feature>